<name>A0A8T1Y3B7_9BRAS</name>
<dbReference type="AlphaFoldDB" id="A0A8T1Y3B7"/>
<proteinExistence type="predicted"/>
<evidence type="ECO:0000313" key="1">
    <source>
        <dbReference type="EMBL" id="KAG7541124.1"/>
    </source>
</evidence>
<dbReference type="Proteomes" id="UP000694240">
    <property type="component" value="Chromosome 12"/>
</dbReference>
<protein>
    <submittedName>
        <fullName evidence="1">Uncharacterized protein</fullName>
    </submittedName>
</protein>
<dbReference type="EMBL" id="JAEFBK010000012">
    <property type="protein sequence ID" value="KAG7541124.1"/>
    <property type="molecule type" value="Genomic_DNA"/>
</dbReference>
<comment type="caution">
    <text evidence="1">The sequence shown here is derived from an EMBL/GenBank/DDBJ whole genome shotgun (WGS) entry which is preliminary data.</text>
</comment>
<evidence type="ECO:0000313" key="2">
    <source>
        <dbReference type="Proteomes" id="UP000694240"/>
    </source>
</evidence>
<gene>
    <name evidence="1" type="ORF">ISN45_Aa07g012540</name>
</gene>
<keyword evidence="2" id="KW-1185">Reference proteome</keyword>
<reference evidence="1 2" key="1">
    <citation type="submission" date="2020-12" db="EMBL/GenBank/DDBJ databases">
        <title>Concerted genomic and epigenomic changes stabilize Arabidopsis allopolyploids.</title>
        <authorList>
            <person name="Chen Z."/>
        </authorList>
    </citation>
    <scope>NUCLEOTIDE SEQUENCE [LARGE SCALE GENOMIC DNA]</scope>
    <source>
        <strain evidence="1">Allo738</strain>
        <tissue evidence="1">Leaf</tissue>
    </source>
</reference>
<sequence length="110" mass="11836">MQRWMRFGGCGDDLVGTRLRTSVCSPHCLHAAQPPIGSIVAAEVCGRWWVSPCFGGSRQDLFDSVGLRGAIGFLLVGLSYQLLKSTRMASIVQNKGDPSSEISEVASHGR</sequence>
<organism evidence="1 2">
    <name type="scientific">Arabidopsis thaliana x Arabidopsis arenosa</name>
    <dbReference type="NCBI Taxonomy" id="1240361"/>
    <lineage>
        <taxon>Eukaryota</taxon>
        <taxon>Viridiplantae</taxon>
        <taxon>Streptophyta</taxon>
        <taxon>Embryophyta</taxon>
        <taxon>Tracheophyta</taxon>
        <taxon>Spermatophyta</taxon>
        <taxon>Magnoliopsida</taxon>
        <taxon>eudicotyledons</taxon>
        <taxon>Gunneridae</taxon>
        <taxon>Pentapetalae</taxon>
        <taxon>rosids</taxon>
        <taxon>malvids</taxon>
        <taxon>Brassicales</taxon>
        <taxon>Brassicaceae</taxon>
        <taxon>Camelineae</taxon>
        <taxon>Arabidopsis</taxon>
    </lineage>
</organism>
<accession>A0A8T1Y3B7</accession>